<dbReference type="CDD" id="cd05327">
    <property type="entry name" value="retinol-DH_like_SDR_c_like"/>
    <property type="match status" value="1"/>
</dbReference>
<feature type="transmembrane region" description="Helical" evidence="3">
    <location>
        <begin position="6"/>
        <end position="27"/>
    </location>
</feature>
<evidence type="ECO:0000256" key="1">
    <source>
        <dbReference type="ARBA" id="ARBA00006484"/>
    </source>
</evidence>
<dbReference type="Proteomes" id="UP000005408">
    <property type="component" value="Unassembled WGS sequence"/>
</dbReference>
<keyword evidence="3" id="KW-1133">Transmembrane helix</keyword>
<dbReference type="Pfam" id="PF00106">
    <property type="entry name" value="adh_short"/>
    <property type="match status" value="1"/>
</dbReference>
<proteinExistence type="inferred from homology"/>
<dbReference type="PANTHER" id="PTHR24320">
    <property type="entry name" value="RETINOL DEHYDROGENASE"/>
    <property type="match status" value="1"/>
</dbReference>
<name>A0A8W8ND87_MAGGI</name>
<dbReference type="AlphaFoldDB" id="A0A8W8ND87"/>
<evidence type="ECO:0000256" key="2">
    <source>
        <dbReference type="ARBA" id="ARBA00023002"/>
    </source>
</evidence>
<dbReference type="PRINTS" id="PR00081">
    <property type="entry name" value="GDHRDH"/>
</dbReference>
<reference evidence="4" key="1">
    <citation type="submission" date="2022-08" db="UniProtKB">
        <authorList>
            <consortium name="EnsemblMetazoa"/>
        </authorList>
    </citation>
    <scope>IDENTIFICATION</scope>
    <source>
        <strain evidence="4">05x7-T-G4-1.051#20</strain>
    </source>
</reference>
<dbReference type="InterPro" id="IPR002347">
    <property type="entry name" value="SDR_fam"/>
</dbReference>
<dbReference type="InterPro" id="IPR036291">
    <property type="entry name" value="NAD(P)-bd_dom_sf"/>
</dbReference>
<dbReference type="EnsemblMetazoa" id="G5336.4">
    <property type="protein sequence ID" value="G5336.4:cds"/>
    <property type="gene ID" value="G5336"/>
</dbReference>
<comment type="similarity">
    <text evidence="1">Belongs to the short-chain dehydrogenases/reductases (SDR) family.</text>
</comment>
<dbReference type="OMA" id="CIAYHAM"/>
<protein>
    <recommendedName>
        <fullName evidence="6">Dehydrogenase/reductase SDR family member on chromosome X</fullName>
    </recommendedName>
</protein>
<evidence type="ECO:0008006" key="6">
    <source>
        <dbReference type="Google" id="ProtNLM"/>
    </source>
</evidence>
<evidence type="ECO:0000313" key="4">
    <source>
        <dbReference type="EnsemblMetazoa" id="G5336.4:cds"/>
    </source>
</evidence>
<dbReference type="Gene3D" id="3.40.50.720">
    <property type="entry name" value="NAD(P)-binding Rossmann-like Domain"/>
    <property type="match status" value="1"/>
</dbReference>
<organism evidence="4 5">
    <name type="scientific">Magallana gigas</name>
    <name type="common">Pacific oyster</name>
    <name type="synonym">Crassostrea gigas</name>
    <dbReference type="NCBI Taxonomy" id="29159"/>
    <lineage>
        <taxon>Eukaryota</taxon>
        <taxon>Metazoa</taxon>
        <taxon>Spiralia</taxon>
        <taxon>Lophotrochozoa</taxon>
        <taxon>Mollusca</taxon>
        <taxon>Bivalvia</taxon>
        <taxon>Autobranchia</taxon>
        <taxon>Pteriomorphia</taxon>
        <taxon>Ostreida</taxon>
        <taxon>Ostreoidea</taxon>
        <taxon>Ostreidae</taxon>
        <taxon>Magallana</taxon>
    </lineage>
</organism>
<dbReference type="OrthoDB" id="191139at2759"/>
<keyword evidence="5" id="KW-1185">Reference proteome</keyword>
<dbReference type="SUPFAM" id="SSF51735">
    <property type="entry name" value="NAD(P)-binding Rossmann-fold domains"/>
    <property type="match status" value="1"/>
</dbReference>
<keyword evidence="2" id="KW-0560">Oxidoreductase</keyword>
<sequence length="333" mass="37566">MALPIVGLIYIIWSAIKIYTLGFFALLRQIIQKHKAAEVKLHTGKVALVTGGTCGIGFHVSMGLVSKNVHVVMAGHSIQKGEDAITRIREEYPNAKVDFLHLDLSSFKSVQTFVAKIKARGLKVHVLVNNAGIMFAPYKETVDELESHFQVNYLSHLYLTQALIGILEDSATEDCYARVINVSSIVHNVGSLSLQSIGRRCSHCWEYSPHAAYANSKLYITLSTWYLSELYRQENQKVTVNAVHPGIVNTDLYKHVHPSIKWFLNVLAHFTYLTPSEGADTILYLALTPDVERESGWYYDNCQKHKTCQLSYSEKDIKEMFTISTDIINSKIR</sequence>
<dbReference type="PANTHER" id="PTHR24320:SF264">
    <property type="entry name" value="DEHYDROGENASE_REDUCTASE SDR FAMILY MEMBER ON CHROMOSOME X"/>
    <property type="match status" value="1"/>
</dbReference>
<evidence type="ECO:0000313" key="5">
    <source>
        <dbReference type="Proteomes" id="UP000005408"/>
    </source>
</evidence>
<keyword evidence="3" id="KW-0812">Transmembrane</keyword>
<dbReference type="GO" id="GO:0016491">
    <property type="term" value="F:oxidoreductase activity"/>
    <property type="evidence" value="ECO:0007669"/>
    <property type="project" value="UniProtKB-KW"/>
</dbReference>
<keyword evidence="3" id="KW-0472">Membrane</keyword>
<evidence type="ECO:0000256" key="3">
    <source>
        <dbReference type="SAM" id="Phobius"/>
    </source>
</evidence>
<dbReference type="EnsemblMetazoa" id="G5336.2">
    <property type="protein sequence ID" value="G5336.2:cds"/>
    <property type="gene ID" value="G5336"/>
</dbReference>
<accession>A0A8W8ND87</accession>